<protein>
    <recommendedName>
        <fullName evidence="10">Casein kinase II subunit alpha</fullName>
        <shortName evidence="10">CK II alpha</shortName>
        <ecNumber evidence="10">2.7.11.1</ecNumber>
    </recommendedName>
</protein>
<dbReference type="PROSITE" id="PS00108">
    <property type="entry name" value="PROTEIN_KINASE_ST"/>
    <property type="match status" value="1"/>
</dbReference>
<dbReference type="GO" id="GO:0051726">
    <property type="term" value="P:regulation of cell cycle"/>
    <property type="evidence" value="ECO:0007669"/>
    <property type="project" value="TreeGrafter"/>
</dbReference>
<dbReference type="Gene3D" id="1.10.510.10">
    <property type="entry name" value="Transferase(Phosphotransferase) domain 1"/>
    <property type="match status" value="1"/>
</dbReference>
<dbReference type="EMBL" id="ML145113">
    <property type="protein sequence ID" value="TBU59560.1"/>
    <property type="molecule type" value="Genomic_DNA"/>
</dbReference>
<dbReference type="GO" id="GO:0106310">
    <property type="term" value="F:protein serine kinase activity"/>
    <property type="evidence" value="ECO:0007669"/>
    <property type="project" value="UniProtKB-UniRule"/>
</dbReference>
<dbReference type="AlphaFoldDB" id="A0A4Q9NYG4"/>
<comment type="catalytic activity">
    <reaction evidence="6 10">
        <text>L-threonyl-[protein] + ATP = O-phospho-L-threonyl-[protein] + ADP + H(+)</text>
        <dbReference type="Rhea" id="RHEA:46608"/>
        <dbReference type="Rhea" id="RHEA-COMP:11060"/>
        <dbReference type="Rhea" id="RHEA-COMP:11605"/>
        <dbReference type="ChEBI" id="CHEBI:15378"/>
        <dbReference type="ChEBI" id="CHEBI:30013"/>
        <dbReference type="ChEBI" id="CHEBI:30616"/>
        <dbReference type="ChEBI" id="CHEBI:61977"/>
        <dbReference type="ChEBI" id="CHEBI:456216"/>
        <dbReference type="EC" id="2.7.11.1"/>
    </reaction>
</comment>
<evidence type="ECO:0000256" key="2">
    <source>
        <dbReference type="ARBA" id="ARBA00022679"/>
    </source>
</evidence>
<comment type="subcellular location">
    <subcellularLocation>
        <location evidence="10">Nucleus</location>
    </subcellularLocation>
</comment>
<dbReference type="STRING" id="114155.A0A4Q9NYG4"/>
<feature type="domain" description="Protein kinase" evidence="11">
    <location>
        <begin position="32"/>
        <end position="317"/>
    </location>
</feature>
<dbReference type="OMA" id="PGWYDYE"/>
<dbReference type="PROSITE" id="PS50011">
    <property type="entry name" value="PROTEIN_KINASE_DOM"/>
    <property type="match status" value="1"/>
</dbReference>
<evidence type="ECO:0000256" key="5">
    <source>
        <dbReference type="ARBA" id="ARBA00022840"/>
    </source>
</evidence>
<dbReference type="GO" id="GO:0005730">
    <property type="term" value="C:nucleolus"/>
    <property type="evidence" value="ECO:0007669"/>
    <property type="project" value="UniProtKB-ARBA"/>
</dbReference>
<keyword evidence="3 8" id="KW-0547">Nucleotide-binding</keyword>
<evidence type="ECO:0000256" key="10">
    <source>
        <dbReference type="RuleBase" id="RU369118"/>
    </source>
</evidence>
<dbReference type="EMBL" id="ML143485">
    <property type="protein sequence ID" value="TBU24179.1"/>
    <property type="molecule type" value="Genomic_DNA"/>
</dbReference>
<dbReference type="Proteomes" id="UP000292082">
    <property type="component" value="Unassembled WGS sequence"/>
</dbReference>
<organism evidence="12">
    <name type="scientific">Dichomitus squalens</name>
    <dbReference type="NCBI Taxonomy" id="114155"/>
    <lineage>
        <taxon>Eukaryota</taxon>
        <taxon>Fungi</taxon>
        <taxon>Dikarya</taxon>
        <taxon>Basidiomycota</taxon>
        <taxon>Agaricomycotina</taxon>
        <taxon>Agaricomycetes</taxon>
        <taxon>Polyporales</taxon>
        <taxon>Polyporaceae</taxon>
        <taxon>Dichomitus</taxon>
    </lineage>
</organism>
<dbReference type="PANTHER" id="PTHR24054:SF0">
    <property type="entry name" value="CASEIN KINASE II SUBUNIT ALPHA"/>
    <property type="match status" value="1"/>
</dbReference>
<comment type="catalytic activity">
    <reaction evidence="7 10">
        <text>L-seryl-[protein] + ATP = O-phospho-L-seryl-[protein] + ADP + H(+)</text>
        <dbReference type="Rhea" id="RHEA:17989"/>
        <dbReference type="Rhea" id="RHEA-COMP:9863"/>
        <dbReference type="Rhea" id="RHEA-COMP:11604"/>
        <dbReference type="ChEBI" id="CHEBI:15378"/>
        <dbReference type="ChEBI" id="CHEBI:29999"/>
        <dbReference type="ChEBI" id="CHEBI:30616"/>
        <dbReference type="ChEBI" id="CHEBI:83421"/>
        <dbReference type="ChEBI" id="CHEBI:456216"/>
        <dbReference type="EC" id="2.7.11.1"/>
    </reaction>
</comment>
<dbReference type="PANTHER" id="PTHR24054">
    <property type="entry name" value="CASEIN KINASE II SUBUNIT ALPHA"/>
    <property type="match status" value="1"/>
</dbReference>
<dbReference type="OrthoDB" id="10254671at2759"/>
<evidence type="ECO:0000256" key="9">
    <source>
        <dbReference type="RuleBase" id="RU000304"/>
    </source>
</evidence>
<gene>
    <name evidence="13" type="ORF">BD310DRAFT_947963</name>
    <name evidence="12" type="ORF">BD311DRAFT_781165</name>
</gene>
<evidence type="ECO:0000256" key="8">
    <source>
        <dbReference type="PROSITE-ProRule" id="PRU10141"/>
    </source>
</evidence>
<dbReference type="GO" id="GO:0005956">
    <property type="term" value="C:protein kinase CK2 complex"/>
    <property type="evidence" value="ECO:0007669"/>
    <property type="project" value="TreeGrafter"/>
</dbReference>
<dbReference type="FunFam" id="3.30.200.20:FF:000088">
    <property type="entry name" value="Casein kinase II subunit alpha"/>
    <property type="match status" value="1"/>
</dbReference>
<keyword evidence="1 9" id="KW-0723">Serine/threonine-protein kinase</keyword>
<comment type="subunit">
    <text evidence="10">Heterotetramer.</text>
</comment>
<feature type="binding site" evidence="8">
    <location>
        <position position="69"/>
    </location>
    <ligand>
        <name>ATP</name>
        <dbReference type="ChEBI" id="CHEBI:30616"/>
    </ligand>
</feature>
<dbReference type="InterPro" id="IPR011009">
    <property type="entry name" value="Kinase-like_dom_sf"/>
</dbReference>
<evidence type="ECO:0000313" key="14">
    <source>
        <dbReference type="Proteomes" id="UP000292082"/>
    </source>
</evidence>
<comment type="similarity">
    <text evidence="10">Belongs to the protein kinase superfamily. Ser/Thr protein kinase family. CK2 subfamily.</text>
</comment>
<dbReference type="CDD" id="cd14132">
    <property type="entry name" value="STKc_CK2_alpha"/>
    <property type="match status" value="1"/>
</dbReference>
<keyword evidence="5 8" id="KW-0067">ATP-binding</keyword>
<dbReference type="FunFam" id="1.10.510.10:FF:000459">
    <property type="entry name" value="Casein kinase II subunit alpha"/>
    <property type="match status" value="1"/>
</dbReference>
<evidence type="ECO:0000256" key="4">
    <source>
        <dbReference type="ARBA" id="ARBA00022777"/>
    </source>
</evidence>
<keyword evidence="4 10" id="KW-0418">Kinase</keyword>
<evidence type="ECO:0000313" key="13">
    <source>
        <dbReference type="EMBL" id="TBU59560.1"/>
    </source>
</evidence>
<evidence type="ECO:0000259" key="11">
    <source>
        <dbReference type="PROSITE" id="PS50011"/>
    </source>
</evidence>
<keyword evidence="14" id="KW-1185">Reference proteome</keyword>
<evidence type="ECO:0000256" key="3">
    <source>
        <dbReference type="ARBA" id="ARBA00022741"/>
    </source>
</evidence>
<keyword evidence="10" id="KW-0539">Nucleus</keyword>
<keyword evidence="2 10" id="KW-0808">Transferase</keyword>
<dbReference type="PROSITE" id="PS00107">
    <property type="entry name" value="PROTEIN_KINASE_ATP"/>
    <property type="match status" value="1"/>
</dbReference>
<dbReference type="InterPro" id="IPR008271">
    <property type="entry name" value="Ser/Thr_kinase_AS"/>
</dbReference>
<dbReference type="InterPro" id="IPR045216">
    <property type="entry name" value="CK2_alpha"/>
</dbReference>
<name>A0A4Q9NYG4_9APHY</name>
<dbReference type="GO" id="GO:0004674">
    <property type="term" value="F:protein serine/threonine kinase activity"/>
    <property type="evidence" value="ECO:0007669"/>
    <property type="project" value="UniProtKB-UniRule"/>
</dbReference>
<dbReference type="GO" id="GO:0005524">
    <property type="term" value="F:ATP binding"/>
    <property type="evidence" value="ECO:0007669"/>
    <property type="project" value="UniProtKB-UniRule"/>
</dbReference>
<dbReference type="InterPro" id="IPR000719">
    <property type="entry name" value="Prot_kinase_dom"/>
</dbReference>
<dbReference type="InterPro" id="IPR017441">
    <property type="entry name" value="Protein_kinase_ATP_BS"/>
</dbReference>
<evidence type="ECO:0000313" key="12">
    <source>
        <dbReference type="EMBL" id="TBU24179.1"/>
    </source>
</evidence>
<comment type="function">
    <text evidence="10">Catalytic subunit of a constitutively active serine/threonine-protein kinase complex that phosphorylates a large number of substrates containing acidic residues C-terminal to the phosphorylated serine or threonine.</text>
</comment>
<dbReference type="EC" id="2.7.11.1" evidence="10"/>
<evidence type="ECO:0000256" key="7">
    <source>
        <dbReference type="ARBA" id="ARBA00048679"/>
    </source>
</evidence>
<dbReference type="Pfam" id="PF00069">
    <property type="entry name" value="Pkinase"/>
    <property type="match status" value="1"/>
</dbReference>
<dbReference type="GO" id="GO:0005829">
    <property type="term" value="C:cytosol"/>
    <property type="evidence" value="ECO:0007669"/>
    <property type="project" value="TreeGrafter"/>
</dbReference>
<sequence>MARVYADVNVRLGPSWYDYESLSVDWNVPDRYEIVRRIGGGRYSEVFEGIDSSNEESCVIKVLKPVAKKKIKREIKILRNLAGGPNVIRLMDIVHDPPSRSNSLIMEYVENTEWKEMYATITEMEIKFYLFQLLRALDFVHSRGIIHRDVKPGNIMFDRTRRKLRLIDWGLAEFYHPGTELHIRVASRYYKGPELLVGYKHYDYSLDIWSAGCILAAMLFRREHFFRGRDNEDQLLKIVKVLGTDDFERYLTQYRLFFQTYNDDLLQSYVKQPWNRFVTADNKPNVSADGIDLLDKLLRYNHLDRLTASEALAHGFFSTYILVCPPTATPCHACDRPISSHLFYPPSGTDELMNGPYLFSPRASRLCTTDAVRLETPSNPAECVSDSGFYST</sequence>
<accession>A0A4Q9NYG4</accession>
<dbReference type="SUPFAM" id="SSF56112">
    <property type="entry name" value="Protein kinase-like (PK-like)"/>
    <property type="match status" value="1"/>
</dbReference>
<evidence type="ECO:0000256" key="1">
    <source>
        <dbReference type="ARBA" id="ARBA00022527"/>
    </source>
</evidence>
<evidence type="ECO:0000256" key="6">
    <source>
        <dbReference type="ARBA" id="ARBA00047899"/>
    </source>
</evidence>
<dbReference type="Proteomes" id="UP000292957">
    <property type="component" value="Unassembled WGS sequence"/>
</dbReference>
<proteinExistence type="inferred from homology"/>
<dbReference type="SMART" id="SM00220">
    <property type="entry name" value="S_TKc"/>
    <property type="match status" value="1"/>
</dbReference>
<reference evidence="12 14" key="1">
    <citation type="submission" date="2019-01" db="EMBL/GenBank/DDBJ databases">
        <title>Draft genome sequences of three monokaryotic isolates of the white-rot basidiomycete fungus Dichomitus squalens.</title>
        <authorList>
            <consortium name="DOE Joint Genome Institute"/>
            <person name="Lopez S.C."/>
            <person name="Andreopoulos B."/>
            <person name="Pangilinan J."/>
            <person name="Lipzen A."/>
            <person name="Riley R."/>
            <person name="Ahrendt S."/>
            <person name="Ng V."/>
            <person name="Barry K."/>
            <person name="Daum C."/>
            <person name="Grigoriev I.V."/>
            <person name="Hilden K.S."/>
            <person name="Makela M.R."/>
            <person name="de Vries R.P."/>
        </authorList>
    </citation>
    <scope>NUCLEOTIDE SEQUENCE [LARGE SCALE GENOMIC DNA]</scope>
    <source>
        <strain evidence="13 14">CBS 464.89</strain>
        <strain evidence="12">OM18370.1</strain>
    </source>
</reference>
<dbReference type="Gene3D" id="3.30.200.20">
    <property type="entry name" value="Phosphorylase Kinase, domain 1"/>
    <property type="match status" value="1"/>
</dbReference>
<dbReference type="GO" id="GO:0006357">
    <property type="term" value="P:regulation of transcription by RNA polymerase II"/>
    <property type="evidence" value="ECO:0007669"/>
    <property type="project" value="UniProtKB-ARBA"/>
</dbReference>